<dbReference type="SFLD" id="SFLDG01063">
    <property type="entry name" value="activating_enzymes__group_1"/>
    <property type="match status" value="1"/>
</dbReference>
<evidence type="ECO:0000256" key="8">
    <source>
        <dbReference type="ARBA" id="ARBA00023002"/>
    </source>
</evidence>
<evidence type="ECO:0000256" key="5">
    <source>
        <dbReference type="ARBA" id="ARBA00022485"/>
    </source>
</evidence>
<dbReference type="GO" id="GO:0046872">
    <property type="term" value="F:metal ion binding"/>
    <property type="evidence" value="ECO:0007669"/>
    <property type="project" value="UniProtKB-KW"/>
</dbReference>
<keyword evidence="10" id="KW-0411">Iron-sulfur</keyword>
<keyword evidence="14" id="KW-1185">Reference proteome</keyword>
<dbReference type="NCBIfam" id="TIGR02491">
    <property type="entry name" value="NrdG"/>
    <property type="match status" value="1"/>
</dbReference>
<dbReference type="InterPro" id="IPR034457">
    <property type="entry name" value="Organic_radical-activating"/>
</dbReference>
<evidence type="ECO:0000256" key="12">
    <source>
        <dbReference type="ARBA" id="ARBA00047365"/>
    </source>
</evidence>
<dbReference type="GO" id="GO:0051539">
    <property type="term" value="F:4 iron, 4 sulfur cluster binding"/>
    <property type="evidence" value="ECO:0007669"/>
    <property type="project" value="UniProtKB-KW"/>
</dbReference>
<comment type="catalytic activity">
    <reaction evidence="12">
        <text>glycyl-[protein] + reduced [flavodoxin] + S-adenosyl-L-methionine = glycin-2-yl radical-[protein] + semiquinone [flavodoxin] + 5'-deoxyadenosine + L-methionine + H(+)</text>
        <dbReference type="Rhea" id="RHEA:61976"/>
        <dbReference type="Rhea" id="RHEA-COMP:10622"/>
        <dbReference type="Rhea" id="RHEA-COMP:14480"/>
        <dbReference type="Rhea" id="RHEA-COMP:15993"/>
        <dbReference type="Rhea" id="RHEA-COMP:15994"/>
        <dbReference type="ChEBI" id="CHEBI:15378"/>
        <dbReference type="ChEBI" id="CHEBI:17319"/>
        <dbReference type="ChEBI" id="CHEBI:29947"/>
        <dbReference type="ChEBI" id="CHEBI:32722"/>
        <dbReference type="ChEBI" id="CHEBI:57618"/>
        <dbReference type="ChEBI" id="CHEBI:57844"/>
        <dbReference type="ChEBI" id="CHEBI:59789"/>
        <dbReference type="ChEBI" id="CHEBI:140311"/>
    </reaction>
</comment>
<dbReference type="EMBL" id="MG649967">
    <property type="protein sequence ID" value="AUG85281.1"/>
    <property type="molecule type" value="Genomic_DNA"/>
</dbReference>
<dbReference type="PANTHER" id="PTHR30352:SF2">
    <property type="entry name" value="ANAEROBIC RIBONUCLEOSIDE-TRIPHOSPHATE REDUCTASE-ACTIVATING PROTEIN"/>
    <property type="match status" value="1"/>
</dbReference>
<dbReference type="InterPro" id="IPR007197">
    <property type="entry name" value="rSAM"/>
</dbReference>
<protein>
    <recommendedName>
        <fullName evidence="4">Anaerobic ribonucleoside-triphosphate reductase-activating protein</fullName>
    </recommendedName>
    <alternativeName>
        <fullName evidence="11">Class III anaerobic ribonucleotide reductase small component</fullName>
    </alternativeName>
</protein>
<dbReference type="GO" id="GO:0004748">
    <property type="term" value="F:ribonucleoside-diphosphate reductase activity, thioredoxin disulfide as acceptor"/>
    <property type="evidence" value="ECO:0007669"/>
    <property type="project" value="TreeGrafter"/>
</dbReference>
<accession>A0A2H5BH04</accession>
<proteinExistence type="inferred from homology"/>
<dbReference type="Proteomes" id="UP000240962">
    <property type="component" value="Segment"/>
</dbReference>
<evidence type="ECO:0000313" key="13">
    <source>
        <dbReference type="EMBL" id="AUG85281.1"/>
    </source>
</evidence>
<evidence type="ECO:0000256" key="6">
    <source>
        <dbReference type="ARBA" id="ARBA00022691"/>
    </source>
</evidence>
<dbReference type="InterPro" id="IPR001989">
    <property type="entry name" value="Radical_activat_CS"/>
</dbReference>
<evidence type="ECO:0000256" key="9">
    <source>
        <dbReference type="ARBA" id="ARBA00023004"/>
    </source>
</evidence>
<keyword evidence="6" id="KW-0949">S-adenosyl-L-methionine</keyword>
<dbReference type="GO" id="GO:0043365">
    <property type="term" value="F:[formate-C-acetyltransferase]-activating enzyme activity"/>
    <property type="evidence" value="ECO:0007669"/>
    <property type="project" value="InterPro"/>
</dbReference>
<reference evidence="14" key="1">
    <citation type="submission" date="2017-12" db="EMBL/GenBank/DDBJ databases">
        <authorList>
            <person name="Page C.L."/>
            <person name="McFadden E.F."/>
            <person name="Syed A.X."/>
            <person name="Lafty E.M."/>
            <person name="Hyatt D.A."/>
            <person name="Farronato D.M."/>
            <person name="Dong S.Z."/>
            <person name="Apostolopoulos E.L."/>
            <person name="Broussard G.W."/>
        </authorList>
    </citation>
    <scope>NUCLEOTIDE SEQUENCE [LARGE SCALE GENOMIC DNA]</scope>
</reference>
<keyword evidence="8" id="KW-0560">Oxidoreductase</keyword>
<dbReference type="SFLD" id="SFLDG01066">
    <property type="entry name" value="organic_radical-activating_enz"/>
    <property type="match status" value="1"/>
</dbReference>
<keyword evidence="5" id="KW-0004">4Fe-4S</keyword>
<evidence type="ECO:0000256" key="1">
    <source>
        <dbReference type="ARBA" id="ARBA00001966"/>
    </source>
</evidence>
<dbReference type="InterPro" id="IPR058240">
    <property type="entry name" value="rSAM_sf"/>
</dbReference>
<sequence length="160" mass="18367">MNYMNYYPTDVVNGEGTRCVLFVSGCSHGCKGCYNEVAWNPNNGHEFTQELEDQIIKDLQDTRIKRKGITLSGGDPMHKRNVQQLVQLCHRIKTECPGRDIWLYTGYTHAQLLEDKNPYRQALLGYTDVLVDGKFEQELYDPGLRFRGSSNQRIIYLGDA</sequence>
<comment type="cofactor">
    <cofactor evidence="1">
        <name>[4Fe-4S] cluster</name>
        <dbReference type="ChEBI" id="CHEBI:49883"/>
    </cofactor>
</comment>
<gene>
    <name evidence="13" type="ORF">THALASSA_79</name>
</gene>
<evidence type="ECO:0000256" key="4">
    <source>
        <dbReference type="ARBA" id="ARBA00014281"/>
    </source>
</evidence>
<evidence type="ECO:0000256" key="10">
    <source>
        <dbReference type="ARBA" id="ARBA00023014"/>
    </source>
</evidence>
<dbReference type="InterPro" id="IPR012837">
    <property type="entry name" value="NrdG"/>
</dbReference>
<dbReference type="CDD" id="cd01335">
    <property type="entry name" value="Radical_SAM"/>
    <property type="match status" value="1"/>
</dbReference>
<dbReference type="Pfam" id="PF13353">
    <property type="entry name" value="Fer4_12"/>
    <property type="match status" value="1"/>
</dbReference>
<evidence type="ECO:0000256" key="11">
    <source>
        <dbReference type="ARBA" id="ARBA00033436"/>
    </source>
</evidence>
<dbReference type="PIRSF" id="PIRSF000368">
    <property type="entry name" value="NrdG"/>
    <property type="match status" value="1"/>
</dbReference>
<keyword evidence="9" id="KW-0408">Iron</keyword>
<evidence type="ECO:0000256" key="3">
    <source>
        <dbReference type="ARBA" id="ARBA00009777"/>
    </source>
</evidence>
<comment type="similarity">
    <text evidence="3">Belongs to the organic radical-activating enzymes family.</text>
</comment>
<name>A0A2H5BH04_9CAUD</name>
<dbReference type="PANTHER" id="PTHR30352">
    <property type="entry name" value="PYRUVATE FORMATE-LYASE-ACTIVATING ENZYME"/>
    <property type="match status" value="1"/>
</dbReference>
<comment type="function">
    <text evidence="2">Activation of anaerobic ribonucleoside-triphosphate reductase under anaerobic conditions by generation of an organic free radical, using S-adenosylmethionine and reduced flavodoxin as cosubstrates to produce 5'-deoxy-adenosine.</text>
</comment>
<dbReference type="Gene3D" id="3.20.20.70">
    <property type="entry name" value="Aldolase class I"/>
    <property type="match status" value="1"/>
</dbReference>
<dbReference type="SFLD" id="SFLDF00299">
    <property type="entry name" value="anaerobic_ribonucleoside-triph"/>
    <property type="match status" value="1"/>
</dbReference>
<organism evidence="13 14">
    <name type="scientific">Vibrio phage Thalassa</name>
    <dbReference type="NCBI Taxonomy" id="2570301"/>
    <lineage>
        <taxon>Viruses</taxon>
        <taxon>Duplodnaviria</taxon>
        <taxon>Heunggongvirae</taxon>
        <taxon>Uroviricota</taxon>
        <taxon>Caudoviricetes</taxon>
        <taxon>Demerecviridae</taxon>
        <taxon>Ermolyevavirinae</taxon>
        <taxon>Thalassavirus</taxon>
        <taxon>Thalassavirus thalassa</taxon>
    </lineage>
</organism>
<evidence type="ECO:0000256" key="7">
    <source>
        <dbReference type="ARBA" id="ARBA00022723"/>
    </source>
</evidence>
<dbReference type="NCBIfam" id="NF008335">
    <property type="entry name" value="PRK11121.1"/>
    <property type="match status" value="1"/>
</dbReference>
<keyword evidence="7" id="KW-0479">Metal-binding</keyword>
<dbReference type="PROSITE" id="PS01087">
    <property type="entry name" value="RADICAL_ACTIVATING"/>
    <property type="match status" value="1"/>
</dbReference>
<evidence type="ECO:0000256" key="2">
    <source>
        <dbReference type="ARBA" id="ARBA00003852"/>
    </source>
</evidence>
<dbReference type="SUPFAM" id="SSF102114">
    <property type="entry name" value="Radical SAM enzymes"/>
    <property type="match status" value="1"/>
</dbReference>
<dbReference type="SFLD" id="SFLDS00029">
    <property type="entry name" value="Radical_SAM"/>
    <property type="match status" value="1"/>
</dbReference>
<evidence type="ECO:0000313" key="14">
    <source>
        <dbReference type="Proteomes" id="UP000240962"/>
    </source>
</evidence>
<dbReference type="InterPro" id="IPR013785">
    <property type="entry name" value="Aldolase_TIM"/>
</dbReference>